<sequence length="219" mass="25099">MPKLGVEEERKEKIMMAARLCFARKGYDLTTIEDIITESGISKGGIYYWFNNKHEIFLTLLELWVEDVTAHFQKVSEAPADFFQRLEALTRIAGELVKQEEELARRYNFDVMGRLFVQFLHQAMVDPTVQVQLEKMYSFLDSLHARLIREAIDVGQIRAVDAESVALLITAVYDGVNIRAMADRRALDRRRLNRVFLELFKAYLGNEAGDVKGGLSAGY</sequence>
<dbReference type="PANTHER" id="PTHR47506:SF3">
    <property type="entry name" value="HTH-TYPE TRANSCRIPTIONAL REGULATOR LMRA"/>
    <property type="match status" value="1"/>
</dbReference>
<organism evidence="7 9">
    <name type="scientific">Candidatus Chlorohelix allophototropha</name>
    <dbReference type="NCBI Taxonomy" id="3003348"/>
    <lineage>
        <taxon>Bacteria</taxon>
        <taxon>Bacillati</taxon>
        <taxon>Chloroflexota</taxon>
        <taxon>Chloroflexia</taxon>
        <taxon>Candidatus Chloroheliales</taxon>
        <taxon>Candidatus Chloroheliaceae</taxon>
        <taxon>Candidatus Chlorohelix</taxon>
    </lineage>
</organism>
<dbReference type="Proteomes" id="UP000521676">
    <property type="component" value="Unassembled WGS sequence"/>
</dbReference>
<reference evidence="8" key="2">
    <citation type="journal article" date="2024" name="Nature">
        <title>Anoxygenic phototroph of the Chloroflexota uses a type I reaction centre.</title>
        <authorList>
            <person name="Tsuji J.M."/>
            <person name="Shaw N.A."/>
            <person name="Nagashima S."/>
            <person name="Venkiteswaran J.J."/>
            <person name="Schiff S.L."/>
            <person name="Watanabe T."/>
            <person name="Fukui M."/>
            <person name="Hanada S."/>
            <person name="Tank M."/>
            <person name="Neufeld J.D."/>
        </authorList>
    </citation>
    <scope>NUCLEOTIDE SEQUENCE</scope>
    <source>
        <strain evidence="8">L227-S17</strain>
    </source>
</reference>
<dbReference type="Pfam" id="PF00440">
    <property type="entry name" value="TetR_N"/>
    <property type="match status" value="1"/>
</dbReference>
<dbReference type="PRINTS" id="PR00455">
    <property type="entry name" value="HTHTETR"/>
</dbReference>
<dbReference type="SUPFAM" id="SSF48498">
    <property type="entry name" value="Tetracyclin repressor-like, C-terminal domain"/>
    <property type="match status" value="1"/>
</dbReference>
<evidence type="ECO:0000313" key="9">
    <source>
        <dbReference type="Proteomes" id="UP000521676"/>
    </source>
</evidence>
<proteinExistence type="predicted"/>
<dbReference type="EMBL" id="JACATZ010000003">
    <property type="protein sequence ID" value="NWJ47846.1"/>
    <property type="molecule type" value="Genomic_DNA"/>
</dbReference>
<dbReference type="InterPro" id="IPR001647">
    <property type="entry name" value="HTH_TetR"/>
</dbReference>
<dbReference type="Proteomes" id="UP001431572">
    <property type="component" value="Chromosome 2"/>
</dbReference>
<dbReference type="PROSITE" id="PS50977">
    <property type="entry name" value="HTH_TETR_2"/>
    <property type="match status" value="1"/>
</dbReference>
<evidence type="ECO:0000256" key="1">
    <source>
        <dbReference type="ARBA" id="ARBA00022491"/>
    </source>
</evidence>
<keyword evidence="1" id="KW-0678">Repressor</keyword>
<keyword evidence="10" id="KW-1185">Reference proteome</keyword>
<dbReference type="GO" id="GO:0003677">
    <property type="term" value="F:DNA binding"/>
    <property type="evidence" value="ECO:0007669"/>
    <property type="project" value="UniProtKB-UniRule"/>
</dbReference>
<dbReference type="InterPro" id="IPR009057">
    <property type="entry name" value="Homeodomain-like_sf"/>
</dbReference>
<dbReference type="RefSeq" id="WP_341471623.1">
    <property type="nucleotide sequence ID" value="NZ_CP128400.1"/>
</dbReference>
<feature type="DNA-binding region" description="H-T-H motif" evidence="5">
    <location>
        <begin position="31"/>
        <end position="50"/>
    </location>
</feature>
<dbReference type="SUPFAM" id="SSF46689">
    <property type="entry name" value="Homeodomain-like"/>
    <property type="match status" value="1"/>
</dbReference>
<dbReference type="InterPro" id="IPR039538">
    <property type="entry name" value="BetI_C"/>
</dbReference>
<protein>
    <submittedName>
        <fullName evidence="7">TetR/AcrR family transcriptional regulator</fullName>
    </submittedName>
</protein>
<dbReference type="Gene3D" id="1.10.357.10">
    <property type="entry name" value="Tetracycline Repressor, domain 2"/>
    <property type="match status" value="1"/>
</dbReference>
<keyword evidence="4" id="KW-0804">Transcription</keyword>
<evidence type="ECO:0000259" key="6">
    <source>
        <dbReference type="PROSITE" id="PS50977"/>
    </source>
</evidence>
<keyword evidence="3 5" id="KW-0238">DNA-binding</keyword>
<gene>
    <name evidence="7" type="ORF">HXX08_18490</name>
    <name evidence="8" type="ORF">OZ401_003380</name>
</gene>
<evidence type="ECO:0000256" key="3">
    <source>
        <dbReference type="ARBA" id="ARBA00023125"/>
    </source>
</evidence>
<feature type="domain" description="HTH tetR-type" evidence="6">
    <location>
        <begin position="8"/>
        <end position="68"/>
    </location>
</feature>
<dbReference type="PANTHER" id="PTHR47506">
    <property type="entry name" value="TRANSCRIPTIONAL REGULATORY PROTEIN"/>
    <property type="match status" value="1"/>
</dbReference>
<keyword evidence="2" id="KW-0805">Transcription regulation</keyword>
<dbReference type="EMBL" id="CP128400">
    <property type="protein sequence ID" value="WJW69750.1"/>
    <property type="molecule type" value="Genomic_DNA"/>
</dbReference>
<dbReference type="AlphaFoldDB" id="A0A8T7M748"/>
<evidence type="ECO:0000256" key="4">
    <source>
        <dbReference type="ARBA" id="ARBA00023163"/>
    </source>
</evidence>
<evidence type="ECO:0000313" key="8">
    <source>
        <dbReference type="EMBL" id="WJW69750.1"/>
    </source>
</evidence>
<evidence type="ECO:0000256" key="2">
    <source>
        <dbReference type="ARBA" id="ARBA00023015"/>
    </source>
</evidence>
<evidence type="ECO:0000313" key="10">
    <source>
        <dbReference type="Proteomes" id="UP001431572"/>
    </source>
</evidence>
<name>A0A8T7M748_9CHLR</name>
<accession>A0A8T7M748</accession>
<evidence type="ECO:0000313" key="7">
    <source>
        <dbReference type="EMBL" id="NWJ47846.1"/>
    </source>
</evidence>
<dbReference type="InterPro" id="IPR036271">
    <property type="entry name" value="Tet_transcr_reg_TetR-rel_C_sf"/>
</dbReference>
<reference evidence="7 9" key="1">
    <citation type="submission" date="2020-06" db="EMBL/GenBank/DDBJ databases">
        <title>Anoxygenic phototrophic Chloroflexota member uses a Type I reaction center.</title>
        <authorList>
            <person name="Tsuji J.M."/>
            <person name="Shaw N.A."/>
            <person name="Nagashima S."/>
            <person name="Venkiteswaran J."/>
            <person name="Schiff S.L."/>
            <person name="Hanada S."/>
            <person name="Tank M."/>
            <person name="Neufeld J.D."/>
        </authorList>
    </citation>
    <scope>NUCLEOTIDE SEQUENCE [LARGE SCALE GENOMIC DNA]</scope>
    <source>
        <strain evidence="7">L227-S17</strain>
    </source>
</reference>
<evidence type="ECO:0000256" key="5">
    <source>
        <dbReference type="PROSITE-ProRule" id="PRU00335"/>
    </source>
</evidence>
<dbReference type="Pfam" id="PF13977">
    <property type="entry name" value="TetR_C_6"/>
    <property type="match status" value="1"/>
</dbReference>